<feature type="domain" description="PPIase cyclophilin-type" evidence="2">
    <location>
        <begin position="485"/>
        <end position="606"/>
    </location>
</feature>
<dbReference type="Gene3D" id="2.40.100.10">
    <property type="entry name" value="Cyclophilin-like"/>
    <property type="match status" value="1"/>
</dbReference>
<dbReference type="Pfam" id="PF00160">
    <property type="entry name" value="Pro_isomerase"/>
    <property type="match status" value="1"/>
</dbReference>
<feature type="region of interest" description="Disordered" evidence="1">
    <location>
        <begin position="304"/>
        <end position="330"/>
    </location>
</feature>
<evidence type="ECO:0000259" key="2">
    <source>
        <dbReference type="Pfam" id="PF00160"/>
    </source>
</evidence>
<feature type="compositionally biased region" description="Low complexity" evidence="1">
    <location>
        <begin position="76"/>
        <end position="87"/>
    </location>
</feature>
<feature type="compositionally biased region" description="Polar residues" evidence="1">
    <location>
        <begin position="11"/>
        <end position="22"/>
    </location>
</feature>
<reference evidence="3 4" key="1">
    <citation type="journal article" date="2020" name="G3 (Bethesda)">
        <title>Improved Reference Genome for Cyclotella cryptica CCMP332, a Model for Cell Wall Morphogenesis, Salinity Adaptation, and Lipid Production in Diatoms (Bacillariophyta).</title>
        <authorList>
            <person name="Roberts W.R."/>
            <person name="Downey K.M."/>
            <person name="Ruck E.C."/>
            <person name="Traller J.C."/>
            <person name="Alverson A.J."/>
        </authorList>
    </citation>
    <scope>NUCLEOTIDE SEQUENCE [LARGE SCALE GENOMIC DNA]</scope>
    <source>
        <strain evidence="3 4">CCMP332</strain>
    </source>
</reference>
<keyword evidence="4" id="KW-1185">Reference proteome</keyword>
<gene>
    <name evidence="3" type="ORF">HJC23_013084</name>
</gene>
<protein>
    <recommendedName>
        <fullName evidence="2">PPIase cyclophilin-type domain-containing protein</fullName>
    </recommendedName>
</protein>
<sequence>MELRQRGQRPSEPTDQNQSSASPWIHQRQTSTSSVNSLPPPPPPPRTPSTPAVHSSPMFTNPNFYAQHSMSARNLSGSMASTSSMHSVGAGTPLSSSHKVYQAPYNAQRAASVSYANPAYTAPPAVGLNRCNTEPYYQTDVLAGSNAVHSPVAPGRALNYSFGAQSSGAMNSSGSLRSSSGYGEDQGVSTAYFDRSYSDPRRTASAPAVDAARGYGGYINASATGSSSSLSNLNNQNNSSSFTANPYKSTPKSTSCARLLTNLAYLSILILTGTTLYLRHAIHAAAQELESAHSDAHRRHLTHVKKTGGRHGPGSQGRTSVDHLARQNQQREIQRLERANQQLMAQINEKHEEHEQLSRSLEEERGRLDELEQTKQDLHRLIDHNENLLDVLNMEREKHAAMLQSKEELDAVIEKRETALWKSYDRLTERVGQESYREAVDWFGPGPHKVEIELSYPQVPPEDHPNPRSWTRVSKWIVIEMASLDLMPHSVNMFLRQVQQKLWDGISINLKNDQKIQFGPRADDDRFLRAHSSTLFYQEYNTTYPHQQWTVGFAGRPAGPDFFINRMDNTAEFGLKGDKHKEADPCFGRVIEGFDILEDIGNIPHFGGAEEEGLAALYDVKIVRALIIPPKIEEKKEMEH</sequence>
<organism evidence="3 4">
    <name type="scientific">Cyclotella cryptica</name>
    <dbReference type="NCBI Taxonomy" id="29204"/>
    <lineage>
        <taxon>Eukaryota</taxon>
        <taxon>Sar</taxon>
        <taxon>Stramenopiles</taxon>
        <taxon>Ochrophyta</taxon>
        <taxon>Bacillariophyta</taxon>
        <taxon>Coscinodiscophyceae</taxon>
        <taxon>Thalassiosirophycidae</taxon>
        <taxon>Stephanodiscales</taxon>
        <taxon>Stephanodiscaceae</taxon>
        <taxon>Cyclotella</taxon>
    </lineage>
</organism>
<accession>A0ABD3Q7L8</accession>
<dbReference type="Proteomes" id="UP001516023">
    <property type="component" value="Unassembled WGS sequence"/>
</dbReference>
<evidence type="ECO:0000313" key="3">
    <source>
        <dbReference type="EMBL" id="KAL3796027.1"/>
    </source>
</evidence>
<feature type="region of interest" description="Disordered" evidence="1">
    <location>
        <begin position="76"/>
        <end position="95"/>
    </location>
</feature>
<proteinExistence type="predicted"/>
<name>A0ABD3Q7L8_9STRA</name>
<dbReference type="EMBL" id="JABMIG020000066">
    <property type="protein sequence ID" value="KAL3796027.1"/>
    <property type="molecule type" value="Genomic_DNA"/>
</dbReference>
<feature type="region of interest" description="Disordered" evidence="1">
    <location>
        <begin position="1"/>
        <end position="60"/>
    </location>
</feature>
<evidence type="ECO:0000313" key="4">
    <source>
        <dbReference type="Proteomes" id="UP001516023"/>
    </source>
</evidence>
<dbReference type="InterPro" id="IPR029000">
    <property type="entry name" value="Cyclophilin-like_dom_sf"/>
</dbReference>
<evidence type="ECO:0000256" key="1">
    <source>
        <dbReference type="SAM" id="MobiDB-lite"/>
    </source>
</evidence>
<dbReference type="AlphaFoldDB" id="A0ABD3Q7L8"/>
<comment type="caution">
    <text evidence="3">The sequence shown here is derived from an EMBL/GenBank/DDBJ whole genome shotgun (WGS) entry which is preliminary data.</text>
</comment>
<feature type="compositionally biased region" description="Pro residues" evidence="1">
    <location>
        <begin position="38"/>
        <end position="48"/>
    </location>
</feature>
<dbReference type="InterPro" id="IPR002130">
    <property type="entry name" value="Cyclophilin-type_PPIase_dom"/>
</dbReference>
<dbReference type="SUPFAM" id="SSF50891">
    <property type="entry name" value="Cyclophilin-like"/>
    <property type="match status" value="1"/>
</dbReference>